<dbReference type="PANTHER" id="PTHR10015">
    <property type="entry name" value="HEAT SHOCK TRANSCRIPTION FACTOR"/>
    <property type="match status" value="1"/>
</dbReference>
<dbReference type="GO" id="GO:0005634">
    <property type="term" value="C:nucleus"/>
    <property type="evidence" value="ECO:0007669"/>
    <property type="project" value="UniProtKB-SubCell"/>
</dbReference>
<dbReference type="EnsemblProtists" id="Phyra95869">
    <property type="protein sequence ID" value="Phyra95869"/>
    <property type="gene ID" value="Phyra95869"/>
</dbReference>
<dbReference type="VEuPathDB" id="FungiDB:KRP22_1977"/>
<dbReference type="InterPro" id="IPR036388">
    <property type="entry name" value="WH-like_DNA-bd_sf"/>
</dbReference>
<dbReference type="OMA" id="HAFDYTE"/>
<comment type="similarity">
    <text evidence="4">Belongs to the HSF family.</text>
</comment>
<feature type="domain" description="HSF-type DNA-binding" evidence="5">
    <location>
        <begin position="10"/>
        <end position="105"/>
    </location>
</feature>
<dbReference type="EMBL" id="DS566052">
    <property type="status" value="NOT_ANNOTATED_CDS"/>
    <property type="molecule type" value="Genomic_DNA"/>
</dbReference>
<dbReference type="HOGENOM" id="CLU_061302_0_0_1"/>
<dbReference type="PANTHER" id="PTHR10015:SF427">
    <property type="entry name" value="HEAT SHOCK FACTOR PROTEIN"/>
    <property type="match status" value="1"/>
</dbReference>
<dbReference type="VEuPathDB" id="FungiDB:KRP23_15205"/>
<organism evidence="6 7">
    <name type="scientific">Phytophthora ramorum</name>
    <name type="common">Sudden oak death agent</name>
    <dbReference type="NCBI Taxonomy" id="164328"/>
    <lineage>
        <taxon>Eukaryota</taxon>
        <taxon>Sar</taxon>
        <taxon>Stramenopiles</taxon>
        <taxon>Oomycota</taxon>
        <taxon>Peronosporomycetes</taxon>
        <taxon>Peronosporales</taxon>
        <taxon>Peronosporaceae</taxon>
        <taxon>Phytophthora</taxon>
    </lineage>
</organism>
<evidence type="ECO:0000256" key="4">
    <source>
        <dbReference type="RuleBase" id="RU004020"/>
    </source>
</evidence>
<dbReference type="InParanoid" id="H3HD64"/>
<dbReference type="FunFam" id="1.10.10.10:FF:000286">
    <property type="entry name" value="Heat shock transcription factor"/>
    <property type="match status" value="1"/>
</dbReference>
<name>H3HD64_PHYRM</name>
<dbReference type="Gene3D" id="1.10.10.10">
    <property type="entry name" value="Winged helix-like DNA-binding domain superfamily/Winged helix DNA-binding domain"/>
    <property type="match status" value="1"/>
</dbReference>
<reference evidence="7" key="1">
    <citation type="journal article" date="2006" name="Science">
        <title>Phytophthora genome sequences uncover evolutionary origins and mechanisms of pathogenesis.</title>
        <authorList>
            <person name="Tyler B.M."/>
            <person name="Tripathy S."/>
            <person name="Zhang X."/>
            <person name="Dehal P."/>
            <person name="Jiang R.H."/>
            <person name="Aerts A."/>
            <person name="Arredondo F.D."/>
            <person name="Baxter L."/>
            <person name="Bensasson D."/>
            <person name="Beynon J.L."/>
            <person name="Chapman J."/>
            <person name="Damasceno C.M."/>
            <person name="Dorrance A.E."/>
            <person name="Dou D."/>
            <person name="Dickerman A.W."/>
            <person name="Dubchak I.L."/>
            <person name="Garbelotto M."/>
            <person name="Gijzen M."/>
            <person name="Gordon S.G."/>
            <person name="Govers F."/>
            <person name="Grunwald N.J."/>
            <person name="Huang W."/>
            <person name="Ivors K.L."/>
            <person name="Jones R.W."/>
            <person name="Kamoun S."/>
            <person name="Krampis K."/>
            <person name="Lamour K.H."/>
            <person name="Lee M.K."/>
            <person name="McDonald W.H."/>
            <person name="Medina M."/>
            <person name="Meijer H.J."/>
            <person name="Nordberg E.K."/>
            <person name="Maclean D.J."/>
            <person name="Ospina-Giraldo M.D."/>
            <person name="Morris P.F."/>
            <person name="Phuntumart V."/>
            <person name="Putnam N.H."/>
            <person name="Rash S."/>
            <person name="Rose J.K."/>
            <person name="Sakihama Y."/>
            <person name="Salamov A.A."/>
            <person name="Savidor A."/>
            <person name="Scheuring C.F."/>
            <person name="Smith B.M."/>
            <person name="Sobral B.W."/>
            <person name="Terry A."/>
            <person name="Torto-Alalibo T.A."/>
            <person name="Win J."/>
            <person name="Xu Z."/>
            <person name="Zhang H."/>
            <person name="Grigoriev I.V."/>
            <person name="Rokhsar D.S."/>
            <person name="Boore J.L."/>
        </authorList>
    </citation>
    <scope>NUCLEOTIDE SEQUENCE [LARGE SCALE GENOMIC DNA]</scope>
    <source>
        <strain evidence="7">Pr102</strain>
    </source>
</reference>
<evidence type="ECO:0000256" key="1">
    <source>
        <dbReference type="ARBA" id="ARBA00004123"/>
    </source>
</evidence>
<dbReference type="Pfam" id="PF00447">
    <property type="entry name" value="HSF_DNA-bind"/>
    <property type="match status" value="1"/>
</dbReference>
<keyword evidence="2" id="KW-0238">DNA-binding</keyword>
<proteinExistence type="inferred from homology"/>
<dbReference type="GO" id="GO:0003700">
    <property type="term" value="F:DNA-binding transcription factor activity"/>
    <property type="evidence" value="ECO:0007669"/>
    <property type="project" value="InterPro"/>
</dbReference>
<dbReference type="SMART" id="SM00415">
    <property type="entry name" value="HSF"/>
    <property type="match status" value="1"/>
</dbReference>
<evidence type="ECO:0000256" key="2">
    <source>
        <dbReference type="ARBA" id="ARBA00023125"/>
    </source>
</evidence>
<dbReference type="SUPFAM" id="SSF46785">
    <property type="entry name" value="Winged helix' DNA-binding domain"/>
    <property type="match status" value="1"/>
</dbReference>
<evidence type="ECO:0000259" key="5">
    <source>
        <dbReference type="SMART" id="SM00415"/>
    </source>
</evidence>
<sequence length="228" mass="25879">MNSRIGDCKEVAPFLKSLRLILDLENPAILRWTSDGKAFEIHDMAAMMKEVLPKYFKHSKYTSFQRQLNYFHFRKWTKSKAVVCTFSNQNFQRDEPALAWRITRKKSVHSTESSATPAAVAKKSPKTKKFARQAPKAIVIKLPLAEPRRRASFPSPTDAYSLANELGLGNVYGEVSEITFHEPLEASDELLEEESLDWVDVLYSSLEPLLDSAAPPSFHDHAFDYAAL</sequence>
<dbReference type="eggNOG" id="KOG0627">
    <property type="taxonomic scope" value="Eukaryota"/>
</dbReference>
<dbReference type="AlphaFoldDB" id="H3HD64"/>
<dbReference type="GO" id="GO:0043565">
    <property type="term" value="F:sequence-specific DNA binding"/>
    <property type="evidence" value="ECO:0007669"/>
    <property type="project" value="InterPro"/>
</dbReference>
<reference evidence="6" key="2">
    <citation type="submission" date="2015-06" db="UniProtKB">
        <authorList>
            <consortium name="EnsemblProtists"/>
        </authorList>
    </citation>
    <scope>IDENTIFICATION</scope>
    <source>
        <strain evidence="6">Pr102</strain>
    </source>
</reference>
<dbReference type="STRING" id="164328.H3HD64"/>
<accession>H3HD64</accession>
<evidence type="ECO:0000256" key="3">
    <source>
        <dbReference type="ARBA" id="ARBA00023242"/>
    </source>
</evidence>
<keyword evidence="7" id="KW-1185">Reference proteome</keyword>
<dbReference type="InterPro" id="IPR000232">
    <property type="entry name" value="HSF_DNA-bd"/>
</dbReference>
<dbReference type="Proteomes" id="UP000005238">
    <property type="component" value="Unassembled WGS sequence"/>
</dbReference>
<keyword evidence="3" id="KW-0539">Nucleus</keyword>
<protein>
    <recommendedName>
        <fullName evidence="5">HSF-type DNA-binding domain-containing protein</fullName>
    </recommendedName>
</protein>
<dbReference type="InterPro" id="IPR036390">
    <property type="entry name" value="WH_DNA-bd_sf"/>
</dbReference>
<dbReference type="PRINTS" id="PR00056">
    <property type="entry name" value="HSFDOMAIN"/>
</dbReference>
<evidence type="ECO:0000313" key="7">
    <source>
        <dbReference type="Proteomes" id="UP000005238"/>
    </source>
</evidence>
<evidence type="ECO:0000313" key="6">
    <source>
        <dbReference type="EnsemblProtists" id="Phyra95869"/>
    </source>
</evidence>
<comment type="subcellular location">
    <subcellularLocation>
        <location evidence="1">Nucleus</location>
    </subcellularLocation>
</comment>